<gene>
    <name evidence="1" type="ORF">Ddye_030071</name>
</gene>
<sequence>MYYGSGICPNHIDYGSGFHFYNASFHSFTSESLIPPLTSPSHSRRRRHVTGEAYRLVVSLKRLFSNLFASSTVGVCEGGQMCD</sequence>
<organism evidence="1 2">
    <name type="scientific">Dipteronia dyeriana</name>
    <dbReference type="NCBI Taxonomy" id="168575"/>
    <lineage>
        <taxon>Eukaryota</taxon>
        <taxon>Viridiplantae</taxon>
        <taxon>Streptophyta</taxon>
        <taxon>Embryophyta</taxon>
        <taxon>Tracheophyta</taxon>
        <taxon>Spermatophyta</taxon>
        <taxon>Magnoliopsida</taxon>
        <taxon>eudicotyledons</taxon>
        <taxon>Gunneridae</taxon>
        <taxon>Pentapetalae</taxon>
        <taxon>rosids</taxon>
        <taxon>malvids</taxon>
        <taxon>Sapindales</taxon>
        <taxon>Sapindaceae</taxon>
        <taxon>Hippocastanoideae</taxon>
        <taxon>Acereae</taxon>
        <taxon>Dipteronia</taxon>
    </lineage>
</organism>
<reference evidence="1" key="1">
    <citation type="journal article" date="2023" name="Plant J.">
        <title>Genome sequences and population genomics provide insights into the demographic history, inbreeding, and mutation load of two 'living fossil' tree species of Dipteronia.</title>
        <authorList>
            <person name="Feng Y."/>
            <person name="Comes H.P."/>
            <person name="Chen J."/>
            <person name="Zhu S."/>
            <person name="Lu R."/>
            <person name="Zhang X."/>
            <person name="Li P."/>
            <person name="Qiu J."/>
            <person name="Olsen K.M."/>
            <person name="Qiu Y."/>
        </authorList>
    </citation>
    <scope>NUCLEOTIDE SEQUENCE</scope>
    <source>
        <strain evidence="1">KIB01</strain>
    </source>
</reference>
<evidence type="ECO:0000313" key="1">
    <source>
        <dbReference type="EMBL" id="KAK2635279.1"/>
    </source>
</evidence>
<proteinExistence type="predicted"/>
<dbReference type="Proteomes" id="UP001280121">
    <property type="component" value="Unassembled WGS sequence"/>
</dbReference>
<evidence type="ECO:0000313" key="2">
    <source>
        <dbReference type="Proteomes" id="UP001280121"/>
    </source>
</evidence>
<keyword evidence="2" id="KW-1185">Reference proteome</keyword>
<comment type="caution">
    <text evidence="1">The sequence shown here is derived from an EMBL/GenBank/DDBJ whole genome shotgun (WGS) entry which is preliminary data.</text>
</comment>
<name>A0AAD9WL58_9ROSI</name>
<protein>
    <submittedName>
        <fullName evidence="1">Uncharacterized protein</fullName>
    </submittedName>
</protein>
<accession>A0AAD9WL58</accession>
<dbReference type="EMBL" id="JANJYI010000009">
    <property type="protein sequence ID" value="KAK2635279.1"/>
    <property type="molecule type" value="Genomic_DNA"/>
</dbReference>
<dbReference type="AlphaFoldDB" id="A0AAD9WL58"/>